<protein>
    <submittedName>
        <fullName evidence="1">Uncharacterized protein</fullName>
    </submittedName>
</protein>
<accession>A0A4Y9NRT9</accession>
<sequence>MAEAQLSRSELHRAAELRWRDVPPGIPAVLAEVFLNKLKAGSTVRKLTSGGRHGPPLVSLERFKRHCELDPRWAEEALRISDANGRLGKGAYLREKAHCVNGHSLAEHGRVARHKGWMTRQCRACEMMRYRRGGVIKPDVLEKVKARLAANDSLNSFTTSGRKGYLVKFSTLARYRRENAEFDRFVVERMKDSNSRGQLLRWQRFRNSVVREEQNDYYRIRAMLPATLPDRDDIVSMIFEDLLTGALKREDIKSPIRGYLSAHNHTFATKYRKFGDSPLLSLDEALFDDGSMTRGDNVSRGLWD</sequence>
<gene>
    <name evidence="1" type="ORF">E4K64_33420</name>
</gene>
<dbReference type="AlphaFoldDB" id="A0A4Y9NRT9"/>
<dbReference type="RefSeq" id="WP_135167143.1">
    <property type="nucleotide sequence ID" value="NZ_SPQS01000027.1"/>
</dbReference>
<proteinExistence type="predicted"/>
<dbReference type="EMBL" id="SPQS01000027">
    <property type="protein sequence ID" value="TFV69433.1"/>
    <property type="molecule type" value="Genomic_DNA"/>
</dbReference>
<comment type="caution">
    <text evidence="1">The sequence shown here is derived from an EMBL/GenBank/DDBJ whole genome shotgun (WGS) entry which is preliminary data.</text>
</comment>
<evidence type="ECO:0000313" key="2">
    <source>
        <dbReference type="Proteomes" id="UP000297700"/>
    </source>
</evidence>
<reference evidence="1 2" key="1">
    <citation type="submission" date="2019-03" db="EMBL/GenBank/DDBJ databases">
        <title>Bradyrhizobium strains diversity.</title>
        <authorList>
            <person name="Urquiaga M.C.O."/>
            <person name="Hungria M."/>
            <person name="Delamuta J.R.M."/>
            <person name="Klepa M.S."/>
        </authorList>
    </citation>
    <scope>NUCLEOTIDE SEQUENCE [LARGE SCALE GENOMIC DNA]</scope>
    <source>
        <strain evidence="1 2">CNPSo 3426</strain>
    </source>
</reference>
<dbReference type="Proteomes" id="UP000297700">
    <property type="component" value="Unassembled WGS sequence"/>
</dbReference>
<organism evidence="1 2">
    <name type="scientific">Bradyrhizobium frederickii</name>
    <dbReference type="NCBI Taxonomy" id="2560054"/>
    <lineage>
        <taxon>Bacteria</taxon>
        <taxon>Pseudomonadati</taxon>
        <taxon>Pseudomonadota</taxon>
        <taxon>Alphaproteobacteria</taxon>
        <taxon>Hyphomicrobiales</taxon>
        <taxon>Nitrobacteraceae</taxon>
        <taxon>Bradyrhizobium</taxon>
    </lineage>
</organism>
<name>A0A4Y9NRT9_9BRAD</name>
<evidence type="ECO:0000313" key="1">
    <source>
        <dbReference type="EMBL" id="TFV69433.1"/>
    </source>
</evidence>